<keyword evidence="1" id="KW-0472">Membrane</keyword>
<organism evidence="3 4">
    <name type="scientific">Hymenobacter koreensis</name>
    <dbReference type="NCBI Taxonomy" id="1084523"/>
    <lineage>
        <taxon>Bacteria</taxon>
        <taxon>Pseudomonadati</taxon>
        <taxon>Bacteroidota</taxon>
        <taxon>Cytophagia</taxon>
        <taxon>Cytophagales</taxon>
        <taxon>Hymenobacteraceae</taxon>
        <taxon>Hymenobacter</taxon>
    </lineage>
</organism>
<feature type="transmembrane region" description="Helical" evidence="1">
    <location>
        <begin position="389"/>
        <end position="410"/>
    </location>
</feature>
<dbReference type="RefSeq" id="WP_345227832.1">
    <property type="nucleotide sequence ID" value="NZ_BAABHA010000015.1"/>
</dbReference>
<reference evidence="4" key="1">
    <citation type="journal article" date="2019" name="Int. J. Syst. Evol. Microbiol.">
        <title>The Global Catalogue of Microorganisms (GCM) 10K type strain sequencing project: providing services to taxonomists for standard genome sequencing and annotation.</title>
        <authorList>
            <consortium name="The Broad Institute Genomics Platform"/>
            <consortium name="The Broad Institute Genome Sequencing Center for Infectious Disease"/>
            <person name="Wu L."/>
            <person name="Ma J."/>
        </authorList>
    </citation>
    <scope>NUCLEOTIDE SEQUENCE [LARGE SCALE GENOMIC DNA]</scope>
    <source>
        <strain evidence="4">JCM 17924</strain>
    </source>
</reference>
<proteinExistence type="predicted"/>
<dbReference type="InterPro" id="IPR052744">
    <property type="entry name" value="GPAT/DAPAT"/>
</dbReference>
<gene>
    <name evidence="3" type="ORF">GCM10023186_44230</name>
</gene>
<name>A0ABP8JM93_9BACT</name>
<keyword evidence="1" id="KW-0812">Transmembrane</keyword>
<evidence type="ECO:0000313" key="4">
    <source>
        <dbReference type="Proteomes" id="UP001500454"/>
    </source>
</evidence>
<evidence type="ECO:0000259" key="2">
    <source>
        <dbReference type="SMART" id="SM00563"/>
    </source>
</evidence>
<dbReference type="PANTHER" id="PTHR31605">
    <property type="entry name" value="GLYCEROL-3-PHOSPHATE O-ACYLTRANSFERASE 1"/>
    <property type="match status" value="1"/>
</dbReference>
<dbReference type="EMBL" id="BAABHA010000015">
    <property type="protein sequence ID" value="GAA4393063.1"/>
    <property type="molecule type" value="Genomic_DNA"/>
</dbReference>
<dbReference type="SMART" id="SM00563">
    <property type="entry name" value="PlsC"/>
    <property type="match status" value="1"/>
</dbReference>
<protein>
    <recommendedName>
        <fullName evidence="2">Phospholipid/glycerol acyltransferase domain-containing protein</fullName>
    </recommendedName>
</protein>
<sequence length="460" mass="53177">MSLFYSLVKPPVQLALRVFFRQLQLHHPKRLNTPGPLVIAANHPNTLMDPLLVAAHRKQQIAFLAKSTFFQNPVSRWFMEVSRCIPVYRRQDAETGDARETPAEMARRNEQMFARCYDHLDARGAIMIFPEGSSVSERRLRPLKTGAARIALGAAARRDFALDVRILPVGLNYSDPRRFRSDALVNTAEPIRVADYADLYRQDPEQAADALTEELRRRLESRLVITRDDDEDDLVRRVEATFGQYLVPEHNDAATPLENFRLTRLLLRAVAWYEHHDPEHFAALRQHVQQYEANLKQHRLSDEAMRRGTPQQRAWRGVTTAAKLLLGFPVYVYGAVNNYMPYIIPSQVAKRLTNEVEFIAPIMLVTGMFSFGVLYPLQTWLVYRLSGSAGLAMLYLLSLPVTGFYALSYWNRLADRLERLRLYRLFRRQPAVVEDLFRQRATVLHELDEARREYLQATAR</sequence>
<feature type="domain" description="Phospholipid/glycerol acyltransferase" evidence="2">
    <location>
        <begin position="37"/>
        <end position="174"/>
    </location>
</feature>
<keyword evidence="4" id="KW-1185">Reference proteome</keyword>
<evidence type="ECO:0000256" key="1">
    <source>
        <dbReference type="SAM" id="Phobius"/>
    </source>
</evidence>
<dbReference type="InterPro" id="IPR002123">
    <property type="entry name" value="Plipid/glycerol_acylTrfase"/>
</dbReference>
<dbReference type="PANTHER" id="PTHR31605:SF0">
    <property type="entry name" value="GLYCEROL-3-PHOSPHATE O-ACYLTRANSFERASE 1"/>
    <property type="match status" value="1"/>
</dbReference>
<dbReference type="SUPFAM" id="SSF69593">
    <property type="entry name" value="Glycerol-3-phosphate (1)-acyltransferase"/>
    <property type="match status" value="1"/>
</dbReference>
<dbReference type="Pfam" id="PF01553">
    <property type="entry name" value="Acyltransferase"/>
    <property type="match status" value="1"/>
</dbReference>
<feature type="transmembrane region" description="Helical" evidence="1">
    <location>
        <begin position="356"/>
        <end position="377"/>
    </location>
</feature>
<keyword evidence="1" id="KW-1133">Transmembrane helix</keyword>
<accession>A0ABP8JM93</accession>
<dbReference type="CDD" id="cd07992">
    <property type="entry name" value="LPLAT_AAK14816-like"/>
    <property type="match status" value="1"/>
</dbReference>
<evidence type="ECO:0000313" key="3">
    <source>
        <dbReference type="EMBL" id="GAA4393063.1"/>
    </source>
</evidence>
<comment type="caution">
    <text evidence="3">The sequence shown here is derived from an EMBL/GenBank/DDBJ whole genome shotgun (WGS) entry which is preliminary data.</text>
</comment>
<feature type="transmembrane region" description="Helical" evidence="1">
    <location>
        <begin position="314"/>
        <end position="336"/>
    </location>
</feature>
<dbReference type="Proteomes" id="UP001500454">
    <property type="component" value="Unassembled WGS sequence"/>
</dbReference>